<dbReference type="Proteomes" id="UP000054279">
    <property type="component" value="Unassembled WGS sequence"/>
</dbReference>
<dbReference type="PANTHER" id="PTHR46370:SF1">
    <property type="entry name" value="GPALPP MOTIFS-CONTAINING PROTEIN 1"/>
    <property type="match status" value="1"/>
</dbReference>
<feature type="domain" description="DUF3752" evidence="2">
    <location>
        <begin position="142"/>
        <end position="291"/>
    </location>
</feature>
<sequence length="298" mass="33433">MSGIGPQLPPHLRKPAHDEDDEDDGPSVSGPVLPPHLLKKKNEEPPGDDDDDEEDAYVPELPPDLAGKPKRTLGPTMPSRSPPRDDDSDEEVGPMPIPGASSSTAQYDGVREFMEREERINKAREEAAKPKKLEREEWMLVPPTNSGLLGSLDPTKLKARQFSRSARPTQPTNEVSLWTETPEQKQTRLKEELEGKRRRATDVEDAPDEGQRKRSRRDLEIATQVEAYNRESRGESLVDMHQTARGKKGEKEKDEGIWDHARDMSIGGRLMDDSQRSKMIKDSRALGDRFGKGKSGFL</sequence>
<evidence type="ECO:0000313" key="4">
    <source>
        <dbReference type="Proteomes" id="UP000054279"/>
    </source>
</evidence>
<evidence type="ECO:0000256" key="1">
    <source>
        <dbReference type="SAM" id="MobiDB-lite"/>
    </source>
</evidence>
<feature type="compositionally biased region" description="Basic and acidic residues" evidence="1">
    <location>
        <begin position="247"/>
        <end position="263"/>
    </location>
</feature>
<dbReference type="PANTHER" id="PTHR46370">
    <property type="entry name" value="GPALPP MOTIFS-CONTAINING PROTEIN 1"/>
    <property type="match status" value="1"/>
</dbReference>
<name>A0A0C9UQ60_SPHS4</name>
<feature type="region of interest" description="Disordered" evidence="1">
    <location>
        <begin position="1"/>
        <end position="298"/>
    </location>
</feature>
<feature type="compositionally biased region" description="Basic and acidic residues" evidence="1">
    <location>
        <begin position="270"/>
        <end position="291"/>
    </location>
</feature>
<keyword evidence="4" id="KW-1185">Reference proteome</keyword>
<dbReference type="InterPro" id="IPR022226">
    <property type="entry name" value="DUF3752"/>
</dbReference>
<dbReference type="AlphaFoldDB" id="A0A0C9UQ60"/>
<feature type="compositionally biased region" description="Basic and acidic residues" evidence="1">
    <location>
        <begin position="182"/>
        <end position="195"/>
    </location>
</feature>
<reference evidence="3 4" key="1">
    <citation type="submission" date="2014-06" db="EMBL/GenBank/DDBJ databases">
        <title>Evolutionary Origins and Diversification of the Mycorrhizal Mutualists.</title>
        <authorList>
            <consortium name="DOE Joint Genome Institute"/>
            <consortium name="Mycorrhizal Genomics Consortium"/>
            <person name="Kohler A."/>
            <person name="Kuo A."/>
            <person name="Nagy L.G."/>
            <person name="Floudas D."/>
            <person name="Copeland A."/>
            <person name="Barry K.W."/>
            <person name="Cichocki N."/>
            <person name="Veneault-Fourrey C."/>
            <person name="LaButti K."/>
            <person name="Lindquist E.A."/>
            <person name="Lipzen A."/>
            <person name="Lundell T."/>
            <person name="Morin E."/>
            <person name="Murat C."/>
            <person name="Riley R."/>
            <person name="Ohm R."/>
            <person name="Sun H."/>
            <person name="Tunlid A."/>
            <person name="Henrissat B."/>
            <person name="Grigoriev I.V."/>
            <person name="Hibbett D.S."/>
            <person name="Martin F."/>
        </authorList>
    </citation>
    <scope>NUCLEOTIDE SEQUENCE [LARGE SCALE GENOMIC DNA]</scope>
    <source>
        <strain evidence="3 4">SS14</strain>
    </source>
</reference>
<feature type="compositionally biased region" description="Basic and acidic residues" evidence="1">
    <location>
        <begin position="209"/>
        <end position="220"/>
    </location>
</feature>
<feature type="compositionally biased region" description="Polar residues" evidence="1">
    <location>
        <begin position="162"/>
        <end position="181"/>
    </location>
</feature>
<feature type="compositionally biased region" description="Acidic residues" evidence="1">
    <location>
        <begin position="45"/>
        <end position="57"/>
    </location>
</feature>
<proteinExistence type="predicted"/>
<dbReference type="OrthoDB" id="73491at2759"/>
<dbReference type="InterPro" id="IPR046331">
    <property type="entry name" value="GPAM1-like"/>
</dbReference>
<evidence type="ECO:0000259" key="2">
    <source>
        <dbReference type="Pfam" id="PF12572"/>
    </source>
</evidence>
<dbReference type="HOGENOM" id="CLU_067132_0_1_1"/>
<accession>A0A0C9UQ60</accession>
<dbReference type="Pfam" id="PF12572">
    <property type="entry name" value="DUF3752"/>
    <property type="match status" value="1"/>
</dbReference>
<feature type="compositionally biased region" description="Basic and acidic residues" evidence="1">
    <location>
        <begin position="228"/>
        <end position="238"/>
    </location>
</feature>
<organism evidence="3 4">
    <name type="scientific">Sphaerobolus stellatus (strain SS14)</name>
    <dbReference type="NCBI Taxonomy" id="990650"/>
    <lineage>
        <taxon>Eukaryota</taxon>
        <taxon>Fungi</taxon>
        <taxon>Dikarya</taxon>
        <taxon>Basidiomycota</taxon>
        <taxon>Agaricomycotina</taxon>
        <taxon>Agaricomycetes</taxon>
        <taxon>Phallomycetidae</taxon>
        <taxon>Geastrales</taxon>
        <taxon>Sphaerobolaceae</taxon>
        <taxon>Sphaerobolus</taxon>
    </lineage>
</organism>
<evidence type="ECO:0000313" key="3">
    <source>
        <dbReference type="EMBL" id="KIJ45058.1"/>
    </source>
</evidence>
<dbReference type="EMBL" id="KN837113">
    <property type="protein sequence ID" value="KIJ45058.1"/>
    <property type="molecule type" value="Genomic_DNA"/>
</dbReference>
<protein>
    <recommendedName>
        <fullName evidence="2">DUF3752 domain-containing protein</fullName>
    </recommendedName>
</protein>
<gene>
    <name evidence="3" type="ORF">M422DRAFT_167158</name>
</gene>
<feature type="compositionally biased region" description="Basic and acidic residues" evidence="1">
    <location>
        <begin position="109"/>
        <end position="138"/>
    </location>
</feature>